<comment type="caution">
    <text evidence="1">The sequence shown here is derived from an EMBL/GenBank/DDBJ whole genome shotgun (WGS) entry which is preliminary data.</text>
</comment>
<organism evidence="1 2">
    <name type="scientific">Marasmius oreades</name>
    <name type="common">fairy-ring Marasmius</name>
    <dbReference type="NCBI Taxonomy" id="181124"/>
    <lineage>
        <taxon>Eukaryota</taxon>
        <taxon>Fungi</taxon>
        <taxon>Dikarya</taxon>
        <taxon>Basidiomycota</taxon>
        <taxon>Agaricomycotina</taxon>
        <taxon>Agaricomycetes</taxon>
        <taxon>Agaricomycetidae</taxon>
        <taxon>Agaricales</taxon>
        <taxon>Marasmiineae</taxon>
        <taxon>Marasmiaceae</taxon>
        <taxon>Marasmius</taxon>
    </lineage>
</organism>
<sequence>MAEGIQLWGWFLFQRVGKSDVSQIAGVTYFWNILAKFRDGDDLPWGVASLIARRNNDGVKYDLRFPKTGGREEIDICIRKRVAEGKKGFKATLDVIATHPWYGGKQTYWRFYMWTKGDGAWLLCFLTSVIPTLAPTPHSRSFILEVLRNGAW</sequence>
<reference evidence="1" key="1">
    <citation type="journal article" date="2021" name="Genome Biol. Evol.">
        <title>The assembled and annotated genome of the fairy-ring fungus Marasmius oreades.</title>
        <authorList>
            <person name="Hiltunen M."/>
            <person name="Ament-Velasquez S.L."/>
            <person name="Johannesson H."/>
        </authorList>
    </citation>
    <scope>NUCLEOTIDE SEQUENCE</scope>
    <source>
        <strain evidence="1">03SP1</strain>
    </source>
</reference>
<dbReference type="RefSeq" id="XP_043009504.1">
    <property type="nucleotide sequence ID" value="XM_043154214.1"/>
</dbReference>
<dbReference type="OrthoDB" id="331544at2759"/>
<dbReference type="KEGG" id="more:E1B28_009328"/>
<dbReference type="Proteomes" id="UP001049176">
    <property type="component" value="Chromosome 5"/>
</dbReference>
<proteinExistence type="predicted"/>
<dbReference type="AlphaFoldDB" id="A0A9P7UV75"/>
<evidence type="ECO:0000313" key="2">
    <source>
        <dbReference type="Proteomes" id="UP001049176"/>
    </source>
</evidence>
<evidence type="ECO:0000313" key="1">
    <source>
        <dbReference type="EMBL" id="KAG7093034.1"/>
    </source>
</evidence>
<dbReference type="GeneID" id="66078404"/>
<name>A0A9P7UV75_9AGAR</name>
<gene>
    <name evidence="1" type="ORF">E1B28_009328</name>
</gene>
<keyword evidence="2" id="KW-1185">Reference proteome</keyword>
<accession>A0A9P7UV75</accession>
<protein>
    <submittedName>
        <fullName evidence="1">Uncharacterized protein</fullName>
    </submittedName>
</protein>
<dbReference type="EMBL" id="CM032185">
    <property type="protein sequence ID" value="KAG7093034.1"/>
    <property type="molecule type" value="Genomic_DNA"/>
</dbReference>